<dbReference type="EMBL" id="JANPWB010000014">
    <property type="protein sequence ID" value="KAJ1101425.1"/>
    <property type="molecule type" value="Genomic_DNA"/>
</dbReference>
<protein>
    <submittedName>
        <fullName evidence="1">Uncharacterized protein</fullName>
    </submittedName>
</protein>
<dbReference type="AlphaFoldDB" id="A0AAV7MF49"/>
<organism evidence="1 2">
    <name type="scientific">Pleurodeles waltl</name>
    <name type="common">Iberian ribbed newt</name>
    <dbReference type="NCBI Taxonomy" id="8319"/>
    <lineage>
        <taxon>Eukaryota</taxon>
        <taxon>Metazoa</taxon>
        <taxon>Chordata</taxon>
        <taxon>Craniata</taxon>
        <taxon>Vertebrata</taxon>
        <taxon>Euteleostomi</taxon>
        <taxon>Amphibia</taxon>
        <taxon>Batrachia</taxon>
        <taxon>Caudata</taxon>
        <taxon>Salamandroidea</taxon>
        <taxon>Salamandridae</taxon>
        <taxon>Pleurodelinae</taxon>
        <taxon>Pleurodeles</taxon>
    </lineage>
</organism>
<proteinExistence type="predicted"/>
<evidence type="ECO:0000313" key="1">
    <source>
        <dbReference type="EMBL" id="KAJ1101425.1"/>
    </source>
</evidence>
<dbReference type="Proteomes" id="UP001066276">
    <property type="component" value="Chromosome 10"/>
</dbReference>
<evidence type="ECO:0000313" key="2">
    <source>
        <dbReference type="Proteomes" id="UP001066276"/>
    </source>
</evidence>
<name>A0AAV7MF49_PLEWA</name>
<sequence length="87" mass="9868">MALTKDDLLASLRTLKVELREELTVDLMSSLEALQYDVTSRMTSLQADVDSVGTRTLDLETQVQEINQSLAVYQDPYFAILPWLSLF</sequence>
<keyword evidence="2" id="KW-1185">Reference proteome</keyword>
<gene>
    <name evidence="1" type="ORF">NDU88_006493</name>
</gene>
<reference evidence="1" key="1">
    <citation type="journal article" date="2022" name="bioRxiv">
        <title>Sequencing and chromosome-scale assembly of the giantPleurodeles waltlgenome.</title>
        <authorList>
            <person name="Brown T."/>
            <person name="Elewa A."/>
            <person name="Iarovenko S."/>
            <person name="Subramanian E."/>
            <person name="Araus A.J."/>
            <person name="Petzold A."/>
            <person name="Susuki M."/>
            <person name="Suzuki K.-i.T."/>
            <person name="Hayashi T."/>
            <person name="Toyoda A."/>
            <person name="Oliveira C."/>
            <person name="Osipova E."/>
            <person name="Leigh N.D."/>
            <person name="Simon A."/>
            <person name="Yun M.H."/>
        </authorList>
    </citation>
    <scope>NUCLEOTIDE SEQUENCE</scope>
    <source>
        <strain evidence="1">20211129_DDA</strain>
        <tissue evidence="1">Liver</tissue>
    </source>
</reference>
<comment type="caution">
    <text evidence="1">The sequence shown here is derived from an EMBL/GenBank/DDBJ whole genome shotgun (WGS) entry which is preliminary data.</text>
</comment>
<accession>A0AAV7MF49</accession>